<dbReference type="EMBL" id="JAGTTN010000002">
    <property type="protein sequence ID" value="MCC2032416.1"/>
    <property type="molecule type" value="Genomic_DNA"/>
</dbReference>
<proteinExistence type="predicted"/>
<dbReference type="PANTHER" id="PTHR43861">
    <property type="entry name" value="TRANS-ACONITATE 2-METHYLTRANSFERASE-RELATED"/>
    <property type="match status" value="1"/>
</dbReference>
<accession>A0A9X1LV86</accession>
<name>A0A9X1LV86_9MICO</name>
<dbReference type="Pfam" id="PF08241">
    <property type="entry name" value="Methyltransf_11"/>
    <property type="match status" value="1"/>
</dbReference>
<evidence type="ECO:0000313" key="3">
    <source>
        <dbReference type="Proteomes" id="UP001139354"/>
    </source>
</evidence>
<protein>
    <submittedName>
        <fullName evidence="2">Methyltransferase domain-containing protein</fullName>
    </submittedName>
</protein>
<dbReference type="RefSeq" id="WP_229384352.1">
    <property type="nucleotide sequence ID" value="NZ_JAGTTN010000002.1"/>
</dbReference>
<dbReference type="SUPFAM" id="SSF53335">
    <property type="entry name" value="S-adenosyl-L-methionine-dependent methyltransferases"/>
    <property type="match status" value="1"/>
</dbReference>
<dbReference type="AlphaFoldDB" id="A0A9X1LV86"/>
<dbReference type="Gene3D" id="3.40.50.150">
    <property type="entry name" value="Vaccinia Virus protein VP39"/>
    <property type="match status" value="1"/>
</dbReference>
<dbReference type="Proteomes" id="UP001139354">
    <property type="component" value="Unassembled WGS sequence"/>
</dbReference>
<dbReference type="InterPro" id="IPR013216">
    <property type="entry name" value="Methyltransf_11"/>
</dbReference>
<dbReference type="CDD" id="cd02440">
    <property type="entry name" value="AdoMet_MTases"/>
    <property type="match status" value="1"/>
</dbReference>
<evidence type="ECO:0000259" key="1">
    <source>
        <dbReference type="Pfam" id="PF08241"/>
    </source>
</evidence>
<feature type="domain" description="Methyltransferase type 11" evidence="1">
    <location>
        <begin position="40"/>
        <end position="131"/>
    </location>
</feature>
<evidence type="ECO:0000313" key="2">
    <source>
        <dbReference type="EMBL" id="MCC2032416.1"/>
    </source>
</evidence>
<dbReference type="GO" id="GO:0008757">
    <property type="term" value="F:S-adenosylmethionine-dependent methyltransferase activity"/>
    <property type="evidence" value="ECO:0007669"/>
    <property type="project" value="InterPro"/>
</dbReference>
<keyword evidence="2" id="KW-0489">Methyltransferase</keyword>
<sequence>MADWASTGDAYATSFAALCAGAVDAVLDEAGERTAGRRLLDVGTGPGTVAAAAHARGWTVAGVDAEESMIATARRLNPGIPFRIGTLPGLDEPDDSADAVTANFVLNHVPDARAAVAGLAQVATLGGVVVVTIWHGTTSPLRPLWDRVLDAAGLDRPAGSRLPAEPDFERDTTGVAGVLADGGLDDVRARLVSWDFAFAPEQLWSGVEGGVATMGGIHRAQDVATRARMREAYLRITAEIADPVDGLVHVPHSAVLASGMVPAAGGVLG</sequence>
<reference evidence="2" key="1">
    <citation type="submission" date="2021-04" db="EMBL/GenBank/DDBJ databases">
        <title>Microbacterium tenobrionis sp. nov. and Microbacterium allomyrinae sp. nov., isolated from larvae of Tenobrio molitor and Allomyrina dichotoma, respectively.</title>
        <authorList>
            <person name="Lee S.D."/>
        </authorList>
    </citation>
    <scope>NUCLEOTIDE SEQUENCE</scope>
    <source>
        <strain evidence="2">BWT-G7</strain>
    </source>
</reference>
<keyword evidence="2" id="KW-0808">Transferase</keyword>
<dbReference type="GO" id="GO:0032259">
    <property type="term" value="P:methylation"/>
    <property type="evidence" value="ECO:0007669"/>
    <property type="project" value="UniProtKB-KW"/>
</dbReference>
<gene>
    <name evidence="2" type="ORF">KEC57_09540</name>
</gene>
<comment type="caution">
    <text evidence="2">The sequence shown here is derived from an EMBL/GenBank/DDBJ whole genome shotgun (WGS) entry which is preliminary data.</text>
</comment>
<keyword evidence="3" id="KW-1185">Reference proteome</keyword>
<organism evidence="2 3">
    <name type="scientific">Microbacterium allomyrinae</name>
    <dbReference type="NCBI Taxonomy" id="2830666"/>
    <lineage>
        <taxon>Bacteria</taxon>
        <taxon>Bacillati</taxon>
        <taxon>Actinomycetota</taxon>
        <taxon>Actinomycetes</taxon>
        <taxon>Micrococcales</taxon>
        <taxon>Microbacteriaceae</taxon>
        <taxon>Microbacterium</taxon>
    </lineage>
</organism>
<dbReference type="InterPro" id="IPR029063">
    <property type="entry name" value="SAM-dependent_MTases_sf"/>
</dbReference>